<keyword evidence="4" id="KW-1185">Reference proteome</keyword>
<gene>
    <name evidence="2" type="ORF">AFERRI_30051</name>
    <name evidence="3" type="ORF">AFERRI_30068</name>
</gene>
<dbReference type="Proteomes" id="UP000193925">
    <property type="component" value="Chromosome AFERRI"/>
</dbReference>
<dbReference type="SUPFAM" id="SSF52016">
    <property type="entry name" value="LeuD/IlvD-like"/>
    <property type="match status" value="1"/>
</dbReference>
<dbReference type="AlphaFoldDB" id="A0A060ULQ8"/>
<feature type="domain" description="Dihydroxy-acid/6-phosphogluconate dehydratase C-terminal" evidence="1">
    <location>
        <begin position="2"/>
        <end position="58"/>
    </location>
</feature>
<protein>
    <recommendedName>
        <fullName evidence="1">Dihydroxy-acid/6-phosphogluconate dehydratase C-terminal domain-containing protein</fullName>
    </recommendedName>
</protein>
<reference evidence="2" key="2">
    <citation type="submission" date="2014-07" db="EMBL/GenBank/DDBJ databases">
        <title>Initial genome analysis of the psychrotolerant acidophile Acidithiobacillus ferrivorans CF27: insights into iron and sulfur oxidation pathways and into biofilm formation.</title>
        <authorList>
            <person name="Talla E."/>
            <person name="Hedrich S."/>
            <person name="Mangenot S."/>
            <person name="Ji B."/>
            <person name="Johnson D.B."/>
            <person name="Barbe V."/>
            <person name="Bonnefoy V."/>
        </authorList>
    </citation>
    <scope>NUCLEOTIDE SEQUENCE [LARGE SCALE GENOMIC DNA]</scope>
    <source>
        <strain evidence="2">CF27</strain>
    </source>
</reference>
<evidence type="ECO:0000259" key="1">
    <source>
        <dbReference type="Pfam" id="PF24877"/>
    </source>
</evidence>
<accession>A0A060ULQ8</accession>
<dbReference type="InterPro" id="IPR056740">
    <property type="entry name" value="ILV_EDD_C"/>
</dbReference>
<dbReference type="EMBL" id="LT841305">
    <property type="protein sequence ID" value="SMH66338.1"/>
    <property type="molecule type" value="Genomic_DNA"/>
</dbReference>
<proteinExistence type="predicted"/>
<name>A0A060ULQ8_9PROT</name>
<dbReference type="EMBL" id="CCCS020000023">
    <property type="protein sequence ID" value="CDQ09405.1"/>
    <property type="molecule type" value="Genomic_DNA"/>
</dbReference>
<sequence length="65" mass="6997">MHEGDTITIDAPSLSRNLHVGNEELAKRRAAWTPPAKRYTRGVLAKFGALVGSSHWGAVLDADLA</sequence>
<dbReference type="Pfam" id="PF24877">
    <property type="entry name" value="ILV_EDD_C"/>
    <property type="match status" value="1"/>
</dbReference>
<evidence type="ECO:0000313" key="3">
    <source>
        <dbReference type="EMBL" id="SMH66338.1"/>
    </source>
</evidence>
<reference evidence="3 4" key="3">
    <citation type="submission" date="2017-03" db="EMBL/GenBank/DDBJ databases">
        <authorList>
            <person name="Regsiter A."/>
            <person name="William W."/>
        </authorList>
    </citation>
    <scope>NUCLEOTIDE SEQUENCE [LARGE SCALE GENOMIC DNA]</scope>
    <source>
        <strain evidence="3">PRJEB5721</strain>
    </source>
</reference>
<evidence type="ECO:0000313" key="2">
    <source>
        <dbReference type="EMBL" id="CDQ09405.1"/>
    </source>
</evidence>
<dbReference type="RefSeq" id="WP_035191771.1">
    <property type="nucleotide sequence ID" value="NZ_CCCS020000023.1"/>
</dbReference>
<reference evidence="2" key="1">
    <citation type="submission" date="2014-03" db="EMBL/GenBank/DDBJ databases">
        <authorList>
            <person name="Genoscope - CEA"/>
        </authorList>
    </citation>
    <scope>NUCLEOTIDE SEQUENCE [LARGE SCALE GENOMIC DNA]</scope>
    <source>
        <strain evidence="2">CF27</strain>
    </source>
</reference>
<evidence type="ECO:0000313" key="4">
    <source>
        <dbReference type="Proteomes" id="UP000193925"/>
    </source>
</evidence>
<organism evidence="2">
    <name type="scientific">Acidithiobacillus ferrivorans</name>
    <dbReference type="NCBI Taxonomy" id="160808"/>
    <lineage>
        <taxon>Bacteria</taxon>
        <taxon>Pseudomonadati</taxon>
        <taxon>Pseudomonadota</taxon>
        <taxon>Acidithiobacillia</taxon>
        <taxon>Acidithiobacillales</taxon>
        <taxon>Acidithiobacillaceae</taxon>
        <taxon>Acidithiobacillus</taxon>
    </lineage>
</organism>